<dbReference type="RefSeq" id="XP_028483300.1">
    <property type="nucleotide sequence ID" value="XM_028631122.1"/>
</dbReference>
<dbReference type="SMART" id="SM00906">
    <property type="entry name" value="Fungal_trans"/>
    <property type="match status" value="1"/>
</dbReference>
<dbReference type="InterPro" id="IPR036864">
    <property type="entry name" value="Zn2-C6_fun-type_DNA-bd_sf"/>
</dbReference>
<dbReference type="InterPro" id="IPR050987">
    <property type="entry name" value="AtrR-like"/>
</dbReference>
<evidence type="ECO:0000259" key="7">
    <source>
        <dbReference type="PROSITE" id="PS50048"/>
    </source>
</evidence>
<feature type="compositionally biased region" description="Polar residues" evidence="6">
    <location>
        <begin position="50"/>
        <end position="76"/>
    </location>
</feature>
<keyword evidence="4" id="KW-0804">Transcription</keyword>
<dbReference type="EMBL" id="RCNU01000009">
    <property type="protein sequence ID" value="RWQ93655.1"/>
    <property type="molecule type" value="Genomic_DNA"/>
</dbReference>
<dbReference type="STRING" id="264951.A0A443HPA6"/>
<dbReference type="SMART" id="SM00066">
    <property type="entry name" value="GAL4"/>
    <property type="match status" value="1"/>
</dbReference>
<dbReference type="CDD" id="cd00067">
    <property type="entry name" value="GAL4"/>
    <property type="match status" value="1"/>
</dbReference>
<dbReference type="PROSITE" id="PS50048">
    <property type="entry name" value="ZN2_CY6_FUNGAL_2"/>
    <property type="match status" value="1"/>
</dbReference>
<dbReference type="Gene3D" id="4.10.240.10">
    <property type="entry name" value="Zn(2)-C6 fungal-type DNA-binding domain"/>
    <property type="match status" value="1"/>
</dbReference>
<dbReference type="AlphaFoldDB" id="A0A443HPA6"/>
<dbReference type="GO" id="GO:0008270">
    <property type="term" value="F:zinc ion binding"/>
    <property type="evidence" value="ECO:0007669"/>
    <property type="project" value="InterPro"/>
</dbReference>
<sequence>MQNNEATKTGDGLARFACDYCRQKKLKCSKELPKCSTCKPWPGSCDYSRDNSSPSHVPTNQNLGPSDVDTSTQNAQHSLQMDGNIGQRLQRVENAIQQLNISINQILRVVAPDIQEMQRQGPTSTIPGPKSDPSPGLFVGPSHAFSFLRETSATIEAISKSQSSVHQEAHSELQYLSNTLTRAEIDQGMREEASGFYVPTERVGYSLIGRFLECIEMAEVYFEIPSHDILRQVVFDPGNVAQKAWVVLFNYMMLALVSAEHDDNNQVERFRRNMQLALNNSSIFLEPREENIQALVLLAVHGEDFASPNLSWMLVGHACRQAEALGLHAASDNDSDVRQRKLCLFWLLFAIDKSCALAFGRPTFLPTALYGNIPLPGRHYLLKFHPHENPVISDSCSSTQGSTFGAELFSSMIEVAKLTGHIVDLLTFGESPLTRDELRIKLDAWYTHTNKALSETITRESAWANATQLREMHLGVHGIRFGYLHTLIVLLKGDASCSSLRLASAREAISLLPSMVSNWKSVYNGAVWQLLYYPFTPFFVIFENIVHSRGSLRSMIDHDLGLLATTVSYFASMRSQLHLLAKICSRLERVASVFLQLAQHHVRTTMSRQAASQTTTSSNFSQMTLPYEESQRYDSLDRERTNAASLPGNALHEESAPHFAIEGLDLDSYLQWLPADITAPWPASGPERQNIPSVPGVAPTSSYSHSRKRALDSTFDWFSWDAYYAGTSQ</sequence>
<keyword evidence="2" id="KW-0805">Transcription regulation</keyword>
<evidence type="ECO:0000256" key="3">
    <source>
        <dbReference type="ARBA" id="ARBA00023125"/>
    </source>
</evidence>
<evidence type="ECO:0000256" key="6">
    <source>
        <dbReference type="SAM" id="MobiDB-lite"/>
    </source>
</evidence>
<feature type="domain" description="Zn(2)-C6 fungal-type" evidence="7">
    <location>
        <begin position="17"/>
        <end position="47"/>
    </location>
</feature>
<protein>
    <submittedName>
        <fullName evidence="8">Fungal-specific transcription factor domain-containing protein</fullName>
    </submittedName>
</protein>
<reference evidence="8 9" key="1">
    <citation type="journal article" date="2018" name="Front. Microbiol.">
        <title>Genomic and genetic insights into a cosmopolitan fungus, Paecilomyces variotii (Eurotiales).</title>
        <authorList>
            <person name="Urquhart A.S."/>
            <person name="Mondo S.J."/>
            <person name="Makela M.R."/>
            <person name="Hane J.K."/>
            <person name="Wiebenga A."/>
            <person name="He G."/>
            <person name="Mihaltcheva S."/>
            <person name="Pangilinan J."/>
            <person name="Lipzen A."/>
            <person name="Barry K."/>
            <person name="de Vries R.P."/>
            <person name="Grigoriev I.V."/>
            <person name="Idnurm A."/>
        </authorList>
    </citation>
    <scope>NUCLEOTIDE SEQUENCE [LARGE SCALE GENOMIC DNA]</scope>
    <source>
        <strain evidence="8 9">CBS 101075</strain>
    </source>
</reference>
<dbReference type="InterPro" id="IPR007219">
    <property type="entry name" value="XnlR_reg_dom"/>
</dbReference>
<organism evidence="8 9">
    <name type="scientific">Byssochlamys spectabilis</name>
    <name type="common">Paecilomyces variotii</name>
    <dbReference type="NCBI Taxonomy" id="264951"/>
    <lineage>
        <taxon>Eukaryota</taxon>
        <taxon>Fungi</taxon>
        <taxon>Dikarya</taxon>
        <taxon>Ascomycota</taxon>
        <taxon>Pezizomycotina</taxon>
        <taxon>Eurotiomycetes</taxon>
        <taxon>Eurotiomycetidae</taxon>
        <taxon>Eurotiales</taxon>
        <taxon>Thermoascaceae</taxon>
        <taxon>Paecilomyces</taxon>
    </lineage>
</organism>
<feature type="region of interest" description="Disordered" evidence="6">
    <location>
        <begin position="47"/>
        <end position="76"/>
    </location>
</feature>
<comment type="caution">
    <text evidence="8">The sequence shown here is derived from an EMBL/GenBank/DDBJ whole genome shotgun (WGS) entry which is preliminary data.</text>
</comment>
<dbReference type="PANTHER" id="PTHR46910">
    <property type="entry name" value="TRANSCRIPTION FACTOR PDR1"/>
    <property type="match status" value="1"/>
</dbReference>
<evidence type="ECO:0000256" key="1">
    <source>
        <dbReference type="ARBA" id="ARBA00022723"/>
    </source>
</evidence>
<dbReference type="InterPro" id="IPR001138">
    <property type="entry name" value="Zn2Cys6_DnaBD"/>
</dbReference>
<evidence type="ECO:0000256" key="2">
    <source>
        <dbReference type="ARBA" id="ARBA00023015"/>
    </source>
</evidence>
<proteinExistence type="predicted"/>
<evidence type="ECO:0000256" key="5">
    <source>
        <dbReference type="ARBA" id="ARBA00023242"/>
    </source>
</evidence>
<dbReference type="Pfam" id="PF00172">
    <property type="entry name" value="Zn_clus"/>
    <property type="match status" value="1"/>
</dbReference>
<keyword evidence="5" id="KW-0539">Nucleus</keyword>
<dbReference type="PANTHER" id="PTHR46910:SF5">
    <property type="entry name" value="ZN(II)2CYS6 TRANSCRIPTION FACTOR (EUROFUNG)"/>
    <property type="match status" value="1"/>
</dbReference>
<keyword evidence="1" id="KW-0479">Metal-binding</keyword>
<dbReference type="GeneID" id="39600399"/>
<dbReference type="GO" id="GO:0006351">
    <property type="term" value="P:DNA-templated transcription"/>
    <property type="evidence" value="ECO:0007669"/>
    <property type="project" value="InterPro"/>
</dbReference>
<evidence type="ECO:0000313" key="8">
    <source>
        <dbReference type="EMBL" id="RWQ93655.1"/>
    </source>
</evidence>
<name>A0A443HPA6_BYSSP</name>
<dbReference type="SUPFAM" id="SSF57701">
    <property type="entry name" value="Zn2/Cys6 DNA-binding domain"/>
    <property type="match status" value="1"/>
</dbReference>
<evidence type="ECO:0000313" key="9">
    <source>
        <dbReference type="Proteomes" id="UP000283841"/>
    </source>
</evidence>
<accession>A0A443HPA6</accession>
<evidence type="ECO:0000256" key="4">
    <source>
        <dbReference type="ARBA" id="ARBA00023163"/>
    </source>
</evidence>
<dbReference type="Proteomes" id="UP000283841">
    <property type="component" value="Unassembled WGS sequence"/>
</dbReference>
<feature type="region of interest" description="Disordered" evidence="6">
    <location>
        <begin position="681"/>
        <end position="703"/>
    </location>
</feature>
<keyword evidence="9" id="KW-1185">Reference proteome</keyword>
<keyword evidence="3" id="KW-0238">DNA-binding</keyword>
<gene>
    <name evidence="8" type="ORF">C8Q69DRAFT_474366</name>
</gene>
<dbReference type="CDD" id="cd12148">
    <property type="entry name" value="fungal_TF_MHR"/>
    <property type="match status" value="1"/>
</dbReference>
<dbReference type="GO" id="GO:0003677">
    <property type="term" value="F:DNA binding"/>
    <property type="evidence" value="ECO:0007669"/>
    <property type="project" value="UniProtKB-KW"/>
</dbReference>
<dbReference type="GO" id="GO:0000981">
    <property type="term" value="F:DNA-binding transcription factor activity, RNA polymerase II-specific"/>
    <property type="evidence" value="ECO:0007669"/>
    <property type="project" value="InterPro"/>
</dbReference>
<dbReference type="VEuPathDB" id="FungiDB:C8Q69DRAFT_474366"/>
<dbReference type="Pfam" id="PF04082">
    <property type="entry name" value="Fungal_trans"/>
    <property type="match status" value="1"/>
</dbReference>